<dbReference type="Pfam" id="PF16219">
    <property type="entry name" value="DUF4879"/>
    <property type="match status" value="1"/>
</dbReference>
<gene>
    <name evidence="1" type="ORF">NKW50_15790</name>
</gene>
<sequence length="118" mass="12825">YAVASSNCGVEYMTAKYQASTTCDHGGAMLRIAVIEVGYGKSTYASMNNTELPKTNNYQTIPMCVKNNQYYWPCDTGDSVVGFVKLWSADGYQGGVFKNVDISANPPVQSLSTTINIK</sequence>
<dbReference type="InterPro" id="IPR032624">
    <property type="entry name" value="DUF4879"/>
</dbReference>
<organism evidence="1 2">
    <name type="scientific">Acetobacter lambici</name>
    <dbReference type="NCBI Taxonomy" id="1332824"/>
    <lineage>
        <taxon>Bacteria</taxon>
        <taxon>Pseudomonadati</taxon>
        <taxon>Pseudomonadota</taxon>
        <taxon>Alphaproteobacteria</taxon>
        <taxon>Acetobacterales</taxon>
        <taxon>Acetobacteraceae</taxon>
        <taxon>Acetobacter</taxon>
    </lineage>
</organism>
<evidence type="ECO:0000313" key="2">
    <source>
        <dbReference type="Proteomes" id="UP001523528"/>
    </source>
</evidence>
<reference evidence="1 2" key="1">
    <citation type="submission" date="2022-06" db="EMBL/GenBank/DDBJ databases">
        <title>Acetobacer genomes from food samples.</title>
        <authorList>
            <person name="Sombolestani A."/>
        </authorList>
    </citation>
    <scope>NUCLEOTIDE SEQUENCE [LARGE SCALE GENOMIC DNA]</scope>
    <source>
        <strain evidence="1 2">R-83285</strain>
    </source>
</reference>
<dbReference type="RefSeq" id="WP_253544481.1">
    <property type="nucleotide sequence ID" value="NZ_JAMYZZ010000075.1"/>
</dbReference>
<comment type="caution">
    <text evidence="1">The sequence shown here is derived from an EMBL/GenBank/DDBJ whole genome shotgun (WGS) entry which is preliminary data.</text>
</comment>
<dbReference type="EMBL" id="JAMYZZ010000075">
    <property type="protein sequence ID" value="MCP1260029.1"/>
    <property type="molecule type" value="Genomic_DNA"/>
</dbReference>
<evidence type="ECO:0000313" key="1">
    <source>
        <dbReference type="EMBL" id="MCP1260029.1"/>
    </source>
</evidence>
<name>A0ABT1F493_9PROT</name>
<protein>
    <submittedName>
        <fullName evidence="1">YolA family protein</fullName>
    </submittedName>
</protein>
<proteinExistence type="predicted"/>
<keyword evidence="2" id="KW-1185">Reference proteome</keyword>
<accession>A0ABT1F493</accession>
<feature type="non-terminal residue" evidence="1">
    <location>
        <position position="1"/>
    </location>
</feature>
<dbReference type="Proteomes" id="UP001523528">
    <property type="component" value="Unassembled WGS sequence"/>
</dbReference>